<organism evidence="2">
    <name type="scientific">Brassica napus</name>
    <name type="common">Rape</name>
    <dbReference type="NCBI Taxonomy" id="3708"/>
    <lineage>
        <taxon>Eukaryota</taxon>
        <taxon>Viridiplantae</taxon>
        <taxon>Streptophyta</taxon>
        <taxon>Embryophyta</taxon>
        <taxon>Tracheophyta</taxon>
        <taxon>Spermatophyta</taxon>
        <taxon>Magnoliopsida</taxon>
        <taxon>eudicotyledons</taxon>
        <taxon>Gunneridae</taxon>
        <taxon>Pentapetalae</taxon>
        <taxon>rosids</taxon>
        <taxon>malvids</taxon>
        <taxon>Brassicales</taxon>
        <taxon>Brassicaceae</taxon>
        <taxon>Brassiceae</taxon>
        <taxon>Brassica</taxon>
    </lineage>
</organism>
<accession>A0A816ZQD5</accession>
<protein>
    <submittedName>
        <fullName evidence="2">(rape) hypothetical protein</fullName>
    </submittedName>
</protein>
<name>A0A816ZQD5_BRANA</name>
<gene>
    <name evidence="2" type="ORF">DARMORV10_A08P05220.1</name>
</gene>
<keyword evidence="1" id="KW-0732">Signal</keyword>
<sequence length="92" mass="10656">MEKKCISMLMIMFIALTMMPLQAMSESYEACYDRCISSCQIFFEGVDKCIHDCVGTKCHKTHGFGGNGFTGWRLKGCFKKFIHRERYVIKHT</sequence>
<proteinExistence type="predicted"/>
<dbReference type="EMBL" id="HG994362">
    <property type="protein sequence ID" value="CAF2219575.1"/>
    <property type="molecule type" value="Genomic_DNA"/>
</dbReference>
<reference evidence="2" key="1">
    <citation type="submission" date="2021-01" db="EMBL/GenBank/DDBJ databases">
        <authorList>
            <consortium name="Genoscope - CEA"/>
            <person name="William W."/>
        </authorList>
    </citation>
    <scope>NUCLEOTIDE SEQUENCE</scope>
</reference>
<feature type="chain" id="PRO_5032994501" evidence="1">
    <location>
        <begin position="26"/>
        <end position="92"/>
    </location>
</feature>
<evidence type="ECO:0000256" key="1">
    <source>
        <dbReference type="SAM" id="SignalP"/>
    </source>
</evidence>
<dbReference type="AlphaFoldDB" id="A0A816ZQD5"/>
<evidence type="ECO:0000313" key="2">
    <source>
        <dbReference type="EMBL" id="CAF2219575.1"/>
    </source>
</evidence>
<dbReference type="Proteomes" id="UP001295469">
    <property type="component" value="Chromosome A08"/>
</dbReference>
<feature type="signal peptide" evidence="1">
    <location>
        <begin position="1"/>
        <end position="25"/>
    </location>
</feature>